<accession>A0A1M4UF64</accession>
<evidence type="ECO:0000313" key="3">
    <source>
        <dbReference type="EMBL" id="SHE55365.1"/>
    </source>
</evidence>
<dbReference type="OrthoDB" id="4676896at2"/>
<dbReference type="Gene3D" id="3.90.470.30">
    <property type="match status" value="1"/>
</dbReference>
<dbReference type="RefSeq" id="WP_073341477.1">
    <property type="nucleotide sequence ID" value="NZ_FQVH01000002.1"/>
</dbReference>
<dbReference type="InterPro" id="IPR040916">
    <property type="entry name" value="DDR_swiveling"/>
</dbReference>
<feature type="domain" description="DD-reactivating factor swiveling" evidence="2">
    <location>
        <begin position="91"/>
        <end position="252"/>
    </location>
</feature>
<evidence type="ECO:0000313" key="4">
    <source>
        <dbReference type="Proteomes" id="UP000184088"/>
    </source>
</evidence>
<dbReference type="InterPro" id="IPR028975">
    <property type="entry name" value="DDRA_swiveling_dom_sf"/>
</dbReference>
<dbReference type="SUPFAM" id="SSF82317">
    <property type="entry name" value="Swiveling domain of dehydratase reactivase alpha subunit"/>
    <property type="match status" value="1"/>
</dbReference>
<dbReference type="Pfam" id="PF08841">
    <property type="entry name" value="DDR"/>
    <property type="match status" value="1"/>
</dbReference>
<dbReference type="Proteomes" id="UP000184088">
    <property type="component" value="Unassembled WGS sequence"/>
</dbReference>
<dbReference type="Gene3D" id="3.30.420.40">
    <property type="match status" value="2"/>
</dbReference>
<name>A0A1M4UF64_9THEO</name>
<protein>
    <submittedName>
        <fullName evidence="3">Diol dehydratase reactivase alpha subunit</fullName>
    </submittedName>
</protein>
<gene>
    <name evidence="3" type="ORF">SAMN02746089_00460</name>
</gene>
<organism evidence="3 4">
    <name type="scientific">Caldanaerobius fijiensis DSM 17918</name>
    <dbReference type="NCBI Taxonomy" id="1121256"/>
    <lineage>
        <taxon>Bacteria</taxon>
        <taxon>Bacillati</taxon>
        <taxon>Bacillota</taxon>
        <taxon>Clostridia</taxon>
        <taxon>Thermoanaerobacterales</taxon>
        <taxon>Thermoanaerobacteraceae</taxon>
        <taxon>Caldanaerobius</taxon>
    </lineage>
</organism>
<dbReference type="AlphaFoldDB" id="A0A1M4UF64"/>
<dbReference type="InterPro" id="IPR012340">
    <property type="entry name" value="NA-bd_OB-fold"/>
</dbReference>
<dbReference type="STRING" id="1121256.SAMN02746089_00460"/>
<dbReference type="EMBL" id="FQVH01000002">
    <property type="protein sequence ID" value="SHE55365.1"/>
    <property type="molecule type" value="Genomic_DNA"/>
</dbReference>
<evidence type="ECO:0000259" key="2">
    <source>
        <dbReference type="Pfam" id="PF18427"/>
    </source>
</evidence>
<dbReference type="InterPro" id="IPR030994">
    <property type="entry name" value="DDR_dom"/>
</dbReference>
<dbReference type="Gene3D" id="3.50.30.70">
    <property type="entry name" value="Swiveling domain of dehydratase reactivase alpha subunit"/>
    <property type="match status" value="1"/>
</dbReference>
<dbReference type="InterPro" id="IPR043129">
    <property type="entry name" value="ATPase_NBD"/>
</dbReference>
<dbReference type="Pfam" id="PF18427">
    <property type="entry name" value="DDR_swiveling"/>
    <property type="match status" value="1"/>
</dbReference>
<dbReference type="NCBIfam" id="TIGR04491">
    <property type="entry name" value="reactive_PduG"/>
    <property type="match status" value="1"/>
</dbReference>
<dbReference type="InterPro" id="IPR009191">
    <property type="entry name" value="DDRA"/>
</dbReference>
<reference evidence="3 4" key="1">
    <citation type="submission" date="2016-11" db="EMBL/GenBank/DDBJ databases">
        <authorList>
            <person name="Jaros S."/>
            <person name="Januszkiewicz K."/>
            <person name="Wedrychowicz H."/>
        </authorList>
    </citation>
    <scope>NUCLEOTIDE SEQUENCE [LARGE SCALE GENOMIC DNA]</scope>
    <source>
        <strain evidence="3 4">DSM 17918</strain>
    </source>
</reference>
<proteinExistence type="predicted"/>
<sequence>MIVAGIDVGNSTTEVTLAEGNKNTIRFLSSGISDTTGLKGTQDNIVGILNALQDATKKSGISIKDIDLCGINKVSPVIGDIAVQNVTETIITESSMIGHNPDTPGGCGIGVGVIVDINLLENISKSQPVIVLVPSDWSFQKAAAELQKALKNGINVVGAIVQNNDGVLISNRINKTIPIIDEVKNIEKIPKGSIAAIEVAPPGQYIRELSNPYGIATLLKLSPKETKKVIPIAKSLIGKRSGVVIMAPEGEVKEKVVPAGSITLIGKNNEITVDVSEGADAIMDALSMVGDLLNVTAEKETNIGSMLHHIRSTMAAVSGLPTNEIMISDLYAVDTIVPLKVKGGLANEIFMESGVGIAAMVKSNSAFLGALITEIEKNIAPCCILGDETLMALLGAFTTPGTDIPLAILDVGGGSIDAAYIDHNYEVRRVNMAGAGNMVSLLINEELSLHNIEVAEELKKYPLGKSESLFHIRNEDGSISFFKNPLRPELFARVLLNKNGDYIPILIEHTMDKIRSIRREVKYNVLVRNSIRALKKVAPNNDLRKLEYIVMIGGSSLDFEYPHMLMEELTKCGVVVGQGNIRGKEGPRNAVATGLAIALLKEIQDGKIEL</sequence>
<dbReference type="SUPFAM" id="SSF53067">
    <property type="entry name" value="Actin-like ATPase domain"/>
    <property type="match status" value="2"/>
</dbReference>
<keyword evidence="4" id="KW-1185">Reference proteome</keyword>
<feature type="domain" description="Diol dehydratase reactivase ATPase-like" evidence="1">
    <location>
        <begin position="273"/>
        <end position="597"/>
    </location>
</feature>
<dbReference type="Gene3D" id="2.40.50.140">
    <property type="entry name" value="Nucleic acid-binding proteins"/>
    <property type="match status" value="1"/>
</dbReference>
<evidence type="ECO:0000259" key="1">
    <source>
        <dbReference type="Pfam" id="PF08841"/>
    </source>
</evidence>